<feature type="chain" id="PRO_5042257871" evidence="1">
    <location>
        <begin position="21"/>
        <end position="114"/>
    </location>
</feature>
<gene>
    <name evidence="2" type="ORF">N8I77_001315</name>
</gene>
<keyword evidence="3" id="KW-1185">Reference proteome</keyword>
<name>A0AAD9SSM3_PHOAM</name>
<dbReference type="AlphaFoldDB" id="A0AAD9SSM3"/>
<proteinExistence type="predicted"/>
<organism evidence="2 3">
    <name type="scientific">Phomopsis amygdali</name>
    <name type="common">Fusicoccum amygdali</name>
    <dbReference type="NCBI Taxonomy" id="1214568"/>
    <lineage>
        <taxon>Eukaryota</taxon>
        <taxon>Fungi</taxon>
        <taxon>Dikarya</taxon>
        <taxon>Ascomycota</taxon>
        <taxon>Pezizomycotina</taxon>
        <taxon>Sordariomycetes</taxon>
        <taxon>Sordariomycetidae</taxon>
        <taxon>Diaporthales</taxon>
        <taxon>Diaporthaceae</taxon>
        <taxon>Diaporthe</taxon>
    </lineage>
</organism>
<dbReference type="Proteomes" id="UP001265746">
    <property type="component" value="Unassembled WGS sequence"/>
</dbReference>
<comment type="caution">
    <text evidence="2">The sequence shown here is derived from an EMBL/GenBank/DDBJ whole genome shotgun (WGS) entry which is preliminary data.</text>
</comment>
<evidence type="ECO:0000313" key="3">
    <source>
        <dbReference type="Proteomes" id="UP001265746"/>
    </source>
</evidence>
<reference evidence="2" key="1">
    <citation type="submission" date="2023-06" db="EMBL/GenBank/DDBJ databases">
        <authorList>
            <person name="Noh H."/>
        </authorList>
    </citation>
    <scope>NUCLEOTIDE SEQUENCE</scope>
    <source>
        <strain evidence="2">DUCC20226</strain>
    </source>
</reference>
<protein>
    <submittedName>
        <fullName evidence="2">Uncharacterized protein</fullName>
    </submittedName>
</protein>
<evidence type="ECO:0000313" key="2">
    <source>
        <dbReference type="EMBL" id="KAK2614495.1"/>
    </source>
</evidence>
<dbReference type="EMBL" id="JAUJFL010000001">
    <property type="protein sequence ID" value="KAK2614495.1"/>
    <property type="molecule type" value="Genomic_DNA"/>
</dbReference>
<keyword evidence="1" id="KW-0732">Signal</keyword>
<sequence length="114" mass="12054">MKPSNMMSILIFLVATVAVGLDIDPQSASVALQHLSVTFAPNALATLQAHGLWTPSAAGLDGLEPMFDQSFNATLEKEKFEESGLDINSLVNLGFTDDKSKNVTSMAIADVCAP</sequence>
<feature type="signal peptide" evidence="1">
    <location>
        <begin position="1"/>
        <end position="20"/>
    </location>
</feature>
<accession>A0AAD9SSM3</accession>
<evidence type="ECO:0000256" key="1">
    <source>
        <dbReference type="SAM" id="SignalP"/>
    </source>
</evidence>